<dbReference type="InterPro" id="IPR052894">
    <property type="entry name" value="AsmA-related"/>
</dbReference>
<accession>A0A2J0KYE5</accession>
<name>A0A2J0KYE5_9BACT</name>
<dbReference type="InterPro" id="IPR008023">
    <property type="entry name" value="DUF748"/>
</dbReference>
<sequence>MKIKNITRNISLRIFLVYTNIKKRINVFNLIIIIVSTSLLLGSVLSAAFHIKNVTLPAKIREILISSISEQTGKTVTIDEVYIIPFKGVVVRGLKVFDGANTEEKLFQADTLTFDCLMLPLLTKKIIIPYIRIDNAELNLKNNPENKGWNIPVSKSKEEEKAGRPKEAYSVTIYKAALHNGNLHFTDNCTEPAFVKDIKNIDADMLMPFRRIIFSVRGLFGQNQKDAAFAINGSYKYNNKKLKFNLKTEGLNLEEFAPYYQNTFPATLQKAIADLNFNVMLDENKEIYIEGGYAVHKTSFSYKDLKGTGDAYGRLKMSSSIPPSEGLYYLINVHPTNLHLENLPYVGSITDLNGDILMAPIRVFTDNLKCKIAGEVFLVKASITNFQDPLLEAEISSDVKLERIEHILKEFMPLNLRKKFRLSGKAGIALKIINKLNAGSLPKFSFMAKFQNAVFKTAYLNEPIKNMDGALEIENDHIRVKNLSFYFMNNTYTLDSLLKDFENPEININLDSDELSIESQLNMVGEDINIKKADIYYKKMHSSLLGNIYQVYNPALNIYGNINFGLEDIIPFFSKRYEFLKDVKFSGKCGGEISVNGSLVDPGSLEMSLKLHSDGIKIENFEINNMNAKIALKNKRLDITTLDGEPYGGTLNIISSFDLNKETEAYKITTHLRNMQLEKLIATTNLKDSGIYGNFNGSLNLTKTGKNFDTVKGDGWIHVKDAHLGPLPILIPVVSSIVNLFNDIMPGYERIKLKEATGTFQIANRKVGTHDFILWGDEASILYDGNVDFDGNLDFDVENNFVEGLVDNKTEFGRSLSALATGMGKLISKAHLGGTIKKPRYELKPFPIGDVLKKQLKNIF</sequence>
<dbReference type="GO" id="GO:0090313">
    <property type="term" value="P:regulation of protein targeting to membrane"/>
    <property type="evidence" value="ECO:0007669"/>
    <property type="project" value="TreeGrafter"/>
</dbReference>
<dbReference type="Pfam" id="PF05170">
    <property type="entry name" value="AsmA"/>
    <property type="match status" value="1"/>
</dbReference>
<gene>
    <name evidence="3" type="ORF">COS99_08560</name>
</gene>
<dbReference type="AlphaFoldDB" id="A0A2J0KYE5"/>
<dbReference type="InterPro" id="IPR007844">
    <property type="entry name" value="AsmA"/>
</dbReference>
<keyword evidence="1" id="KW-1133">Transmembrane helix</keyword>
<dbReference type="PANTHER" id="PTHR30441:SF8">
    <property type="entry name" value="DUF748 DOMAIN-CONTAINING PROTEIN"/>
    <property type="match status" value="1"/>
</dbReference>
<comment type="caution">
    <text evidence="3">The sequence shown here is derived from an EMBL/GenBank/DDBJ whole genome shotgun (WGS) entry which is preliminary data.</text>
</comment>
<proteinExistence type="predicted"/>
<protein>
    <recommendedName>
        <fullName evidence="2">AsmA domain-containing protein</fullName>
    </recommendedName>
</protein>
<evidence type="ECO:0000256" key="1">
    <source>
        <dbReference type="SAM" id="Phobius"/>
    </source>
</evidence>
<keyword evidence="1" id="KW-0472">Membrane</keyword>
<reference evidence="3 4" key="1">
    <citation type="submission" date="2017-09" db="EMBL/GenBank/DDBJ databases">
        <title>Depth-based differentiation of microbial function through sediment-hosted aquifers and enrichment of novel symbionts in the deep terrestrial subsurface.</title>
        <authorList>
            <person name="Probst A.J."/>
            <person name="Ladd B."/>
            <person name="Jarett J.K."/>
            <person name="Geller-Mcgrath D.E."/>
            <person name="Sieber C.M."/>
            <person name="Emerson J.B."/>
            <person name="Anantharaman K."/>
            <person name="Thomas B.C."/>
            <person name="Malmstrom R."/>
            <person name="Stieglmeier M."/>
            <person name="Klingl A."/>
            <person name="Woyke T."/>
            <person name="Ryan C.M."/>
            <person name="Banfield J.F."/>
        </authorList>
    </citation>
    <scope>NUCLEOTIDE SEQUENCE [LARGE SCALE GENOMIC DNA]</scope>
    <source>
        <strain evidence="3">CG07_land_8_20_14_0_80_42_15</strain>
    </source>
</reference>
<evidence type="ECO:0000313" key="3">
    <source>
        <dbReference type="EMBL" id="PIU40823.1"/>
    </source>
</evidence>
<keyword evidence="1" id="KW-0812">Transmembrane</keyword>
<dbReference type="PANTHER" id="PTHR30441">
    <property type="entry name" value="DUF748 DOMAIN-CONTAINING PROTEIN"/>
    <property type="match status" value="1"/>
</dbReference>
<feature type="transmembrane region" description="Helical" evidence="1">
    <location>
        <begin position="27"/>
        <end position="51"/>
    </location>
</feature>
<dbReference type="Pfam" id="PF05359">
    <property type="entry name" value="DUF748"/>
    <property type="match status" value="1"/>
</dbReference>
<evidence type="ECO:0000313" key="4">
    <source>
        <dbReference type="Proteomes" id="UP000230052"/>
    </source>
</evidence>
<dbReference type="EMBL" id="PEWV01000076">
    <property type="protein sequence ID" value="PIU40823.1"/>
    <property type="molecule type" value="Genomic_DNA"/>
</dbReference>
<evidence type="ECO:0000259" key="2">
    <source>
        <dbReference type="Pfam" id="PF05170"/>
    </source>
</evidence>
<feature type="domain" description="AsmA" evidence="2">
    <location>
        <begin position="609"/>
        <end position="706"/>
    </location>
</feature>
<organism evidence="3 4">
    <name type="scientific">Candidatus Aquitaenariimonas noxiae</name>
    <dbReference type="NCBI Taxonomy" id="1974741"/>
    <lineage>
        <taxon>Bacteria</taxon>
        <taxon>Pseudomonadati</taxon>
        <taxon>Candidatus Omnitrophota</taxon>
        <taxon>Candidatus Aquitaenariimonas</taxon>
    </lineage>
</organism>
<dbReference type="Proteomes" id="UP000230052">
    <property type="component" value="Unassembled WGS sequence"/>
</dbReference>
<dbReference type="GO" id="GO:0005886">
    <property type="term" value="C:plasma membrane"/>
    <property type="evidence" value="ECO:0007669"/>
    <property type="project" value="TreeGrafter"/>
</dbReference>